<organism evidence="2">
    <name type="scientific">uncultured Pseudomonadota bacterium</name>
    <dbReference type="NCBI Taxonomy" id="153809"/>
    <lineage>
        <taxon>Bacteria</taxon>
        <taxon>Pseudomonadati</taxon>
        <taxon>Pseudomonadota</taxon>
        <taxon>environmental samples</taxon>
    </lineage>
</organism>
<dbReference type="InterPro" id="IPR015927">
    <property type="entry name" value="Peptidase_S24_S26A/B/C"/>
</dbReference>
<dbReference type="InterPro" id="IPR050077">
    <property type="entry name" value="LexA_repressor"/>
</dbReference>
<dbReference type="SMART" id="SM00530">
    <property type="entry name" value="HTH_XRE"/>
    <property type="match status" value="1"/>
</dbReference>
<dbReference type="Gene3D" id="2.10.109.10">
    <property type="entry name" value="Umud Fragment, subunit A"/>
    <property type="match status" value="1"/>
</dbReference>
<dbReference type="Pfam" id="PF01381">
    <property type="entry name" value="HTH_3"/>
    <property type="match status" value="1"/>
</dbReference>
<dbReference type="PANTHER" id="PTHR33516:SF2">
    <property type="entry name" value="LEXA REPRESSOR-RELATED"/>
    <property type="match status" value="1"/>
</dbReference>
<dbReference type="Gene3D" id="1.10.260.40">
    <property type="entry name" value="lambda repressor-like DNA-binding domains"/>
    <property type="match status" value="1"/>
</dbReference>
<dbReference type="EMBL" id="KC747109">
    <property type="protein sequence ID" value="AGL33525.1"/>
    <property type="molecule type" value="Genomic_DNA"/>
</dbReference>
<dbReference type="SUPFAM" id="SSF51306">
    <property type="entry name" value="LexA/Signal peptidase"/>
    <property type="match status" value="1"/>
</dbReference>
<feature type="domain" description="HTH cro/C1-type" evidence="1">
    <location>
        <begin position="41"/>
        <end position="88"/>
    </location>
</feature>
<accession>R4MR34</accession>
<dbReference type="InterPro" id="IPR010982">
    <property type="entry name" value="Lambda_DNA-bd_dom_sf"/>
</dbReference>
<sequence length="258" mass="28321">MKSLNILCTSMSTQRVPKELTTCLLWGMPDRPIDRALEWAKARGWDQSEFAERLGVDRANVTNWKNRRLPPERFKQVADLFGRTVDELIGEAPAAAGQHAGPPEARAGLVLSLENAERADAGRPIPVISWVQAGELSGVEDPHPPGEADEWVQAVHSRPGPRAFALRVVGDSMTNPVDGPSFPEGTILIVDPEVAPDPGRFVIAKDIDTHKASFKRLMSDGLRWYLRPLNPAYPTREIDDPALRVIGVVVEFSLGGKV</sequence>
<name>R4MR34_9PROT</name>
<dbReference type="Pfam" id="PF00717">
    <property type="entry name" value="Peptidase_S24"/>
    <property type="match status" value="1"/>
</dbReference>
<protein>
    <submittedName>
        <fullName evidence="2">SOS-response transcriptional repressor</fullName>
    </submittedName>
</protein>
<dbReference type="AlphaFoldDB" id="R4MR34"/>
<dbReference type="InterPro" id="IPR036286">
    <property type="entry name" value="LexA/Signal_pep-like_sf"/>
</dbReference>
<dbReference type="InterPro" id="IPR039418">
    <property type="entry name" value="LexA-like"/>
</dbReference>
<dbReference type="GO" id="GO:0003677">
    <property type="term" value="F:DNA binding"/>
    <property type="evidence" value="ECO:0007669"/>
    <property type="project" value="InterPro"/>
</dbReference>
<dbReference type="InterPro" id="IPR001387">
    <property type="entry name" value="Cro/C1-type_HTH"/>
</dbReference>
<evidence type="ECO:0000259" key="1">
    <source>
        <dbReference type="PROSITE" id="PS50943"/>
    </source>
</evidence>
<dbReference type="PROSITE" id="PS50943">
    <property type="entry name" value="HTH_CROC1"/>
    <property type="match status" value="1"/>
</dbReference>
<reference evidence="2" key="1">
    <citation type="journal article" date="2013" name="PLoS ONE">
        <title>Identification of genes and pathways related to phenol degradation in metagenomic libraries from petroleum refinery wastewater.</title>
        <authorList>
            <person name="Silva C.C."/>
            <person name="Hayden H."/>
            <person name="Sawbridge T."/>
            <person name="Mele P."/>
            <person name="De Paula S.O."/>
            <person name="Silva L.C."/>
            <person name="Vidigal P.M."/>
            <person name="Vicentini R."/>
            <person name="Sousa M.P."/>
            <person name="Torres A.P."/>
            <person name="Santiago V.M."/>
            <person name="Oliveira V.M."/>
        </authorList>
    </citation>
    <scope>NUCLEOTIDE SEQUENCE</scope>
</reference>
<proteinExistence type="predicted"/>
<dbReference type="SUPFAM" id="SSF47413">
    <property type="entry name" value="lambda repressor-like DNA-binding domains"/>
    <property type="match status" value="1"/>
</dbReference>
<dbReference type="PANTHER" id="PTHR33516">
    <property type="entry name" value="LEXA REPRESSOR"/>
    <property type="match status" value="1"/>
</dbReference>
<evidence type="ECO:0000313" key="2">
    <source>
        <dbReference type="EMBL" id="AGL33525.1"/>
    </source>
</evidence>
<dbReference type="CDD" id="cd00093">
    <property type="entry name" value="HTH_XRE"/>
    <property type="match status" value="1"/>
</dbReference>
<dbReference type="CDD" id="cd06529">
    <property type="entry name" value="S24_LexA-like"/>
    <property type="match status" value="1"/>
</dbReference>